<keyword evidence="1" id="KW-1133">Transmembrane helix</keyword>
<proteinExistence type="predicted"/>
<dbReference type="InterPro" id="IPR011050">
    <property type="entry name" value="Pectin_lyase_fold/virulence"/>
</dbReference>
<name>A0ABS1TU27_9BACI</name>
<protein>
    <submittedName>
        <fullName evidence="3">Right-handed parallel beta-helix repeat-containing protein</fullName>
    </submittedName>
</protein>
<evidence type="ECO:0000313" key="3">
    <source>
        <dbReference type="EMBL" id="MBL4954803.1"/>
    </source>
</evidence>
<evidence type="ECO:0000256" key="1">
    <source>
        <dbReference type="SAM" id="Phobius"/>
    </source>
</evidence>
<dbReference type="InterPro" id="IPR007742">
    <property type="entry name" value="NosD_dom"/>
</dbReference>
<dbReference type="EMBL" id="JAESWB010000365">
    <property type="protein sequence ID" value="MBL4954803.1"/>
    <property type="molecule type" value="Genomic_DNA"/>
</dbReference>
<organism evidence="3 4">
    <name type="scientific">Neobacillus paridis</name>
    <dbReference type="NCBI Taxonomy" id="2803862"/>
    <lineage>
        <taxon>Bacteria</taxon>
        <taxon>Bacillati</taxon>
        <taxon>Bacillota</taxon>
        <taxon>Bacilli</taxon>
        <taxon>Bacillales</taxon>
        <taxon>Bacillaceae</taxon>
        <taxon>Neobacillus</taxon>
    </lineage>
</organism>
<dbReference type="Pfam" id="PF05048">
    <property type="entry name" value="NosD"/>
    <property type="match status" value="1"/>
</dbReference>
<comment type="caution">
    <text evidence="3">The sequence shown here is derived from an EMBL/GenBank/DDBJ whole genome shotgun (WGS) entry which is preliminary data.</text>
</comment>
<sequence length="425" mass="47862">MKNSIKILLVLVFVSLFFGKEAWAQNSLQTQINAAPVGGVVKLKAGTYRERIVINKPVVVEAEGVIIHNCSSKPAITITGKRVRLRDIKLVDCLSGKNSAAISISGSGHQLHNISVTSEKIALKLKNVQKSKFENIRIHGQHKENGIDLWQSEQNLFQQCEIKNVQDGIYLENSNHNTLIKNSIEHSRYGVHVMFSDHITLKQNTSTKNVTGAMIMGVKYAEIKENQLIDNQQNVNAQGLLLYDVHHSNIRDNTISHNRLGMYIEDSSSNTIIQNKVEANFIGTQMKKMTKTIMEENAFIANVNVIQATSSRENQIQHNYWDGALTLDTDGNHKSNIAFKADPYFLTLTSETPPYQLFFQHPGLVLLQKMLKSPDEMLVTDQEPLMTSDWQKNVQVKSEKRSVLLLSLLLITGSLFLLYIGRKKI</sequence>
<dbReference type="InterPro" id="IPR022441">
    <property type="entry name" value="Para_beta_helix_rpt-2"/>
</dbReference>
<dbReference type="InterPro" id="IPR006626">
    <property type="entry name" value="PbH1"/>
</dbReference>
<evidence type="ECO:0000313" key="4">
    <source>
        <dbReference type="Proteomes" id="UP000623967"/>
    </source>
</evidence>
<evidence type="ECO:0000259" key="2">
    <source>
        <dbReference type="Pfam" id="PF05048"/>
    </source>
</evidence>
<feature type="transmembrane region" description="Helical" evidence="1">
    <location>
        <begin position="402"/>
        <end position="420"/>
    </location>
</feature>
<dbReference type="SUPFAM" id="SSF51126">
    <property type="entry name" value="Pectin lyase-like"/>
    <property type="match status" value="1"/>
</dbReference>
<keyword evidence="4" id="KW-1185">Reference proteome</keyword>
<keyword evidence="1" id="KW-0812">Transmembrane</keyword>
<accession>A0ABS1TU27</accession>
<dbReference type="RefSeq" id="WP_202656043.1">
    <property type="nucleotide sequence ID" value="NZ_JAESWB010000365.1"/>
</dbReference>
<dbReference type="SMART" id="SM00710">
    <property type="entry name" value="PbH1"/>
    <property type="match status" value="6"/>
</dbReference>
<dbReference type="Proteomes" id="UP000623967">
    <property type="component" value="Unassembled WGS sequence"/>
</dbReference>
<reference evidence="3 4" key="1">
    <citation type="submission" date="2021-01" db="EMBL/GenBank/DDBJ databases">
        <title>Genome public.</title>
        <authorList>
            <person name="Liu C."/>
            <person name="Sun Q."/>
        </authorList>
    </citation>
    <scope>NUCLEOTIDE SEQUENCE [LARGE SCALE GENOMIC DNA]</scope>
    <source>
        <strain evidence="3 4">YIM B02564</strain>
    </source>
</reference>
<dbReference type="InterPro" id="IPR012334">
    <property type="entry name" value="Pectin_lyas_fold"/>
</dbReference>
<gene>
    <name evidence="3" type="ORF">JK635_21830</name>
</gene>
<dbReference type="Gene3D" id="2.160.20.10">
    <property type="entry name" value="Single-stranded right-handed beta-helix, Pectin lyase-like"/>
    <property type="match status" value="1"/>
</dbReference>
<keyword evidence="1" id="KW-0472">Membrane</keyword>
<dbReference type="NCBIfam" id="TIGR03804">
    <property type="entry name" value="para_beta_helix"/>
    <property type="match status" value="2"/>
</dbReference>
<feature type="domain" description="Periplasmic copper-binding protein NosD beta helix" evidence="2">
    <location>
        <begin position="140"/>
        <end position="323"/>
    </location>
</feature>